<name>A0AAV5SZY0_9BILA</name>
<evidence type="ECO:0000313" key="1">
    <source>
        <dbReference type="EMBL" id="GMS87887.1"/>
    </source>
</evidence>
<feature type="non-terminal residue" evidence="1">
    <location>
        <position position="99"/>
    </location>
</feature>
<comment type="caution">
    <text evidence="1">The sequence shown here is derived from an EMBL/GenBank/DDBJ whole genome shotgun (WGS) entry which is preliminary data.</text>
</comment>
<keyword evidence="2" id="KW-1185">Reference proteome</keyword>
<accession>A0AAV5SZY0</accession>
<proteinExistence type="predicted"/>
<evidence type="ECO:0000313" key="2">
    <source>
        <dbReference type="Proteomes" id="UP001432027"/>
    </source>
</evidence>
<dbReference type="EMBL" id="BTSX01000003">
    <property type="protein sequence ID" value="GMS87887.1"/>
    <property type="molecule type" value="Genomic_DNA"/>
</dbReference>
<feature type="non-terminal residue" evidence="1">
    <location>
        <position position="1"/>
    </location>
</feature>
<gene>
    <name evidence="1" type="ORF">PENTCL1PPCAC_10062</name>
</gene>
<reference evidence="1" key="1">
    <citation type="submission" date="2023-10" db="EMBL/GenBank/DDBJ databases">
        <title>Genome assembly of Pristionchus species.</title>
        <authorList>
            <person name="Yoshida K."/>
            <person name="Sommer R.J."/>
        </authorList>
    </citation>
    <scope>NUCLEOTIDE SEQUENCE</scope>
    <source>
        <strain evidence="1">RS0144</strain>
    </source>
</reference>
<sequence>NLVRVSSGLFPRTSPGCERQPDVQSRYYSTLRILRDVVNDLANGASRDDLRVYEEWVQSVLAYISPFKSIYESSRLCKLKYRVSEFIFKMEEIDAVCEK</sequence>
<dbReference type="Proteomes" id="UP001432027">
    <property type="component" value="Unassembled WGS sequence"/>
</dbReference>
<organism evidence="1 2">
    <name type="scientific">Pristionchus entomophagus</name>
    <dbReference type="NCBI Taxonomy" id="358040"/>
    <lineage>
        <taxon>Eukaryota</taxon>
        <taxon>Metazoa</taxon>
        <taxon>Ecdysozoa</taxon>
        <taxon>Nematoda</taxon>
        <taxon>Chromadorea</taxon>
        <taxon>Rhabditida</taxon>
        <taxon>Rhabditina</taxon>
        <taxon>Diplogasteromorpha</taxon>
        <taxon>Diplogasteroidea</taxon>
        <taxon>Neodiplogasteridae</taxon>
        <taxon>Pristionchus</taxon>
    </lineage>
</organism>
<protein>
    <submittedName>
        <fullName evidence="1">Uncharacterized protein</fullName>
    </submittedName>
</protein>
<dbReference type="AlphaFoldDB" id="A0AAV5SZY0"/>